<dbReference type="PANTHER" id="PTHR13022:SF0">
    <property type="entry name" value="EUKARYOTIC TRANSLATION INITIATION FACTOR 3 SUBUNIT K"/>
    <property type="match status" value="1"/>
</dbReference>
<dbReference type="PANTHER" id="PTHR13022">
    <property type="entry name" value="EUKARYOTIC TRANSLATION INITIATION FACTOR 3 SUBUNIT 11"/>
    <property type="match status" value="1"/>
</dbReference>
<dbReference type="GO" id="GO:0003743">
    <property type="term" value="F:translation initiation factor activity"/>
    <property type="evidence" value="ECO:0007669"/>
    <property type="project" value="UniProtKB-UniRule"/>
</dbReference>
<accession>A0A0B6Z0D1</accession>
<comment type="subunit">
    <text evidence="5">Component of the eukaryotic translation initiation factor 3 (eIF-3) complex.</text>
</comment>
<keyword evidence="3 5" id="KW-0648">Protein biosynthesis</keyword>
<dbReference type="GO" id="GO:0043022">
    <property type="term" value="F:ribosome binding"/>
    <property type="evidence" value="ECO:0007669"/>
    <property type="project" value="InterPro"/>
</dbReference>
<dbReference type="GO" id="GO:0003723">
    <property type="term" value="F:RNA binding"/>
    <property type="evidence" value="ECO:0007669"/>
    <property type="project" value="UniProtKB-UniRule"/>
</dbReference>
<evidence type="ECO:0000259" key="6">
    <source>
        <dbReference type="PROSITE" id="PS50250"/>
    </source>
</evidence>
<dbReference type="Gene3D" id="1.10.10.10">
    <property type="entry name" value="Winged helix-like DNA-binding domain superfamily/Winged helix DNA-binding domain"/>
    <property type="match status" value="1"/>
</dbReference>
<evidence type="ECO:0000256" key="1">
    <source>
        <dbReference type="ARBA" id="ARBA00022490"/>
    </source>
</evidence>
<dbReference type="Gene3D" id="1.25.40.250">
    <property type="entry name" value="ARM repeat, domain 1"/>
    <property type="match status" value="1"/>
</dbReference>
<keyword evidence="1 5" id="KW-0963">Cytoplasm</keyword>
<dbReference type="FunFam" id="1.25.40.250:FF:000001">
    <property type="entry name" value="Eukaryotic translation initiation factor 3 subunit K"/>
    <property type="match status" value="1"/>
</dbReference>
<reference evidence="7" key="1">
    <citation type="submission" date="2014-12" db="EMBL/GenBank/DDBJ databases">
        <title>Insight into the proteome of Arion vulgaris.</title>
        <authorList>
            <person name="Aradska J."/>
            <person name="Bulat T."/>
            <person name="Smidak R."/>
            <person name="Sarate P."/>
            <person name="Gangsoo J."/>
            <person name="Sialana F."/>
            <person name="Bilban M."/>
            <person name="Lubec G."/>
        </authorList>
    </citation>
    <scope>NUCLEOTIDE SEQUENCE</scope>
    <source>
        <tissue evidence="7">Skin</tissue>
    </source>
</reference>
<dbReference type="EMBL" id="HACG01015159">
    <property type="protein sequence ID" value="CEK62024.1"/>
    <property type="molecule type" value="Transcribed_RNA"/>
</dbReference>
<proteinExistence type="inferred from homology"/>
<evidence type="ECO:0000256" key="5">
    <source>
        <dbReference type="HAMAP-Rule" id="MF_03010"/>
    </source>
</evidence>
<dbReference type="InterPro" id="IPR016024">
    <property type="entry name" value="ARM-type_fold"/>
</dbReference>
<dbReference type="GO" id="GO:0016282">
    <property type="term" value="C:eukaryotic 43S preinitiation complex"/>
    <property type="evidence" value="ECO:0007669"/>
    <property type="project" value="UniProtKB-UniRule"/>
</dbReference>
<comment type="subcellular location">
    <subcellularLocation>
        <location evidence="5">Cytoplasm</location>
    </subcellularLocation>
</comment>
<dbReference type="InterPro" id="IPR036390">
    <property type="entry name" value="WH_DNA-bd_sf"/>
</dbReference>
<dbReference type="SUPFAM" id="SSF48371">
    <property type="entry name" value="ARM repeat"/>
    <property type="match status" value="1"/>
</dbReference>
<dbReference type="GO" id="GO:0006446">
    <property type="term" value="P:regulation of translational initiation"/>
    <property type="evidence" value="ECO:0007669"/>
    <property type="project" value="InterPro"/>
</dbReference>
<evidence type="ECO:0000256" key="4">
    <source>
        <dbReference type="ARBA" id="ARBA00057041"/>
    </source>
</evidence>
<feature type="domain" description="PCI" evidence="6">
    <location>
        <begin position="40"/>
        <end position="202"/>
    </location>
</feature>
<dbReference type="GO" id="GO:0005852">
    <property type="term" value="C:eukaryotic translation initiation factor 3 complex"/>
    <property type="evidence" value="ECO:0007669"/>
    <property type="project" value="UniProtKB-UniRule"/>
</dbReference>
<dbReference type="PROSITE" id="PS50250">
    <property type="entry name" value="PCI"/>
    <property type="match status" value="1"/>
</dbReference>
<dbReference type="AlphaFoldDB" id="A0A0B6Z0D1"/>
<comment type="function">
    <text evidence="4">Component of the eukaryotic translation initiation factor 3 (eIF-3) complex, which is required for several steps in the initiation of protein synthesis. The eIF-3 complex associates with the 40S ribosome and facilitates the recruitment of eIF-1, eIF-1A, eIF-2:GTP:methionyl-tRNAi and eIF-5 to form the 43S pre-initiation complex (43S PIC). The eIF-3 complex stimulates mRNA recruitment to the 43S PIC and scanning of the mRNA for AUG recognition. The eIF-3 complex is also required for disassembly and recycling of post-termination ribosomal complexes and subsequently prevents premature joining of the 40S and 60S ribosomal subunits prior to initiation. The eIF-3 complex specifically targets and initiates translation of a subset of mRNAs involved in cell proliferation, including cell cycling, differentiation and apoptosis, and uses different modes of RNA stem-loop binding to exert either translational activation or repression.</text>
</comment>
<dbReference type="InterPro" id="IPR033464">
    <property type="entry name" value="CSN8_PSD8_EIF3K"/>
</dbReference>
<dbReference type="InterPro" id="IPR009374">
    <property type="entry name" value="eIF3k"/>
</dbReference>
<protein>
    <recommendedName>
        <fullName evidence="5">Eukaryotic translation initiation factor 3 subunit K</fullName>
        <shortName evidence="5">eIF3k</shortName>
    </recommendedName>
    <alternativeName>
        <fullName evidence="5">eIF-3 p25</fullName>
    </alternativeName>
</protein>
<comment type="function">
    <text evidence="5">Component of the eukaryotic translation initiation factor 3 (eIF-3) complex, which is involved in protein synthesis of a specialized repertoire of mRNAs and, together with other initiation factors, stimulates binding of mRNA and methionyl-tRNAi to the 40S ribosome. The eIF-3 complex specifically targets and initiates translation of a subset of mRNAs involved in cell proliferation.</text>
</comment>
<dbReference type="SUPFAM" id="SSF46785">
    <property type="entry name" value="Winged helix' DNA-binding domain"/>
    <property type="match status" value="1"/>
</dbReference>
<dbReference type="GO" id="GO:0001732">
    <property type="term" value="P:formation of cytoplasmic translation initiation complex"/>
    <property type="evidence" value="ECO:0007669"/>
    <property type="project" value="UniProtKB-UniRule"/>
</dbReference>
<sequence length="216" mass="24623">MSEAMRATVASLLMGIDRYNPENLQTLEMYVDMQTKDNTYDLEANLAVLKLYQFNPNMYQTKVTGMILLKALTNLPHSDFILCKCLIETSRLTEEPVSKVLQLAHFLETANFQQFWVTLMDEPELLIGVVGFEDSIRKFVCHVVASTYQTIRKDKLRQLLGNISDSQTSHWISKYGWTEGVDGYVFITSQDENIKTKNITEKISFDSVAAIMASGR</sequence>
<organism evidence="7">
    <name type="scientific">Arion vulgaris</name>
    <dbReference type="NCBI Taxonomy" id="1028688"/>
    <lineage>
        <taxon>Eukaryota</taxon>
        <taxon>Metazoa</taxon>
        <taxon>Spiralia</taxon>
        <taxon>Lophotrochozoa</taxon>
        <taxon>Mollusca</taxon>
        <taxon>Gastropoda</taxon>
        <taxon>Heterobranchia</taxon>
        <taxon>Euthyneura</taxon>
        <taxon>Panpulmonata</taxon>
        <taxon>Eupulmonata</taxon>
        <taxon>Stylommatophora</taxon>
        <taxon>Helicina</taxon>
        <taxon>Arionoidea</taxon>
        <taxon>Arionidae</taxon>
        <taxon>Arion</taxon>
    </lineage>
</organism>
<dbReference type="InterPro" id="IPR016020">
    <property type="entry name" value="Transl_init_fac_sub12_N_euk"/>
</dbReference>
<evidence type="ECO:0000256" key="2">
    <source>
        <dbReference type="ARBA" id="ARBA00022540"/>
    </source>
</evidence>
<evidence type="ECO:0000256" key="3">
    <source>
        <dbReference type="ARBA" id="ARBA00022917"/>
    </source>
</evidence>
<evidence type="ECO:0000313" key="7">
    <source>
        <dbReference type="EMBL" id="CEK62024.1"/>
    </source>
</evidence>
<dbReference type="FunFam" id="1.10.10.10:FF:000212">
    <property type="entry name" value="Eukaryotic translation initiation factor 3 subunit K"/>
    <property type="match status" value="1"/>
</dbReference>
<dbReference type="InterPro" id="IPR036388">
    <property type="entry name" value="WH-like_DNA-bd_sf"/>
</dbReference>
<dbReference type="HAMAP" id="MF_03010">
    <property type="entry name" value="eIF3k"/>
    <property type="match status" value="1"/>
</dbReference>
<gene>
    <name evidence="7" type="primary">ORF43968</name>
</gene>
<dbReference type="InterPro" id="IPR000717">
    <property type="entry name" value="PCI_dom"/>
</dbReference>
<dbReference type="Pfam" id="PF10075">
    <property type="entry name" value="CSN8_PSD8_EIF3K"/>
    <property type="match status" value="1"/>
</dbReference>
<keyword evidence="2 5" id="KW-0396">Initiation factor</keyword>
<comment type="similarity">
    <text evidence="5">Belongs to the eIF-3 subunit K family.</text>
</comment>
<name>A0A0B6Z0D1_9EUPU</name>
<dbReference type="GO" id="GO:0033290">
    <property type="term" value="C:eukaryotic 48S preinitiation complex"/>
    <property type="evidence" value="ECO:0007669"/>
    <property type="project" value="UniProtKB-UniRule"/>
</dbReference>